<evidence type="ECO:0000313" key="6">
    <source>
        <dbReference type="EMBL" id="KRN04088.1"/>
    </source>
</evidence>
<dbReference type="GO" id="GO:0005737">
    <property type="term" value="C:cytoplasm"/>
    <property type="evidence" value="ECO:0007669"/>
    <property type="project" value="TreeGrafter"/>
</dbReference>
<dbReference type="PANTHER" id="PTHR10513">
    <property type="entry name" value="DEOXYNUCLEOSIDE KINASE"/>
    <property type="match status" value="1"/>
</dbReference>
<organism evidence="6 7">
    <name type="scientific">Holzapfeliella floricola DSM 23037 = JCM 16512</name>
    <dbReference type="NCBI Taxonomy" id="1423744"/>
    <lineage>
        <taxon>Bacteria</taxon>
        <taxon>Bacillati</taxon>
        <taxon>Bacillota</taxon>
        <taxon>Bacilli</taxon>
        <taxon>Lactobacillales</taxon>
        <taxon>Lactobacillaceae</taxon>
        <taxon>Holzapfeliella</taxon>
    </lineage>
</organism>
<keyword evidence="6" id="KW-0418">Kinase</keyword>
<feature type="binding site" evidence="3">
    <location>
        <position position="149"/>
    </location>
    <ligand>
        <name>substrate</name>
    </ligand>
</feature>
<dbReference type="OrthoDB" id="9776634at2"/>
<gene>
    <name evidence="6" type="ORF">FC86_GL000460</name>
</gene>
<feature type="active site" description="Proton acceptor" evidence="2">
    <location>
        <position position="78"/>
    </location>
</feature>
<feature type="binding site" evidence="3">
    <location>
        <position position="84"/>
    </location>
    <ligand>
        <name>substrate</name>
    </ligand>
</feature>
<dbReference type="InterPro" id="IPR031314">
    <property type="entry name" value="DNK_dom"/>
</dbReference>
<dbReference type="GO" id="GO:0019136">
    <property type="term" value="F:deoxynucleoside kinase activity"/>
    <property type="evidence" value="ECO:0007669"/>
    <property type="project" value="InterPro"/>
</dbReference>
<comment type="similarity">
    <text evidence="1">Belongs to the DCK/DGK family.</text>
</comment>
<dbReference type="Pfam" id="PF01712">
    <property type="entry name" value="dNK"/>
    <property type="match status" value="1"/>
</dbReference>
<dbReference type="Proteomes" id="UP000051378">
    <property type="component" value="Unassembled WGS sequence"/>
</dbReference>
<keyword evidence="4" id="KW-0547">Nucleotide-binding</keyword>
<dbReference type="Gene3D" id="3.40.50.300">
    <property type="entry name" value="P-loop containing nucleotide triphosphate hydrolases"/>
    <property type="match status" value="1"/>
</dbReference>
<protein>
    <submittedName>
        <fullName evidence="6">Deoxynucleoside kinase</fullName>
    </submittedName>
</protein>
<dbReference type="PANTHER" id="PTHR10513:SF35">
    <property type="entry name" value="DEOXYADENOSINE KINASE"/>
    <property type="match status" value="1"/>
</dbReference>
<evidence type="ECO:0000256" key="3">
    <source>
        <dbReference type="PIRSR" id="PIRSR000705-2"/>
    </source>
</evidence>
<evidence type="ECO:0000256" key="1">
    <source>
        <dbReference type="ARBA" id="ARBA00007420"/>
    </source>
</evidence>
<sequence length="214" mass="25203">MTVLVLSGAIGAGKSTLTQIIADELGTTPFFEEVQDNPILPLFYDNPEKYAFLLQIFFLNKRFASIKKALTHRHNVLDRSIYEDALFFQMNADMGRATDVEVDLYNELLDNMMEELDGMPKKHPDLLIHINVSYETMIKRIKKRGRSYEQIDQNPDLEDYYKRLLDYYKPWYNNYNYSKKMIIDGDKYDFIANEDDRQTVIKLIKDKLAELDED</sequence>
<comment type="caution">
    <text evidence="6">The sequence shown here is derived from an EMBL/GenBank/DDBJ whole genome shotgun (WGS) entry which is preliminary data.</text>
</comment>
<dbReference type="AlphaFoldDB" id="A0A0R2DJ15"/>
<dbReference type="EMBL" id="AYZL01000018">
    <property type="protein sequence ID" value="KRN04088.1"/>
    <property type="molecule type" value="Genomic_DNA"/>
</dbReference>
<name>A0A0R2DJ15_9LACO</name>
<dbReference type="InterPro" id="IPR050566">
    <property type="entry name" value="Deoxyribonucleoside_kinase"/>
</dbReference>
<dbReference type="PATRIC" id="fig|1423744.4.peg.473"/>
<dbReference type="CDD" id="cd01673">
    <property type="entry name" value="dNK"/>
    <property type="match status" value="1"/>
</dbReference>
<dbReference type="RefSeq" id="WP_056974694.1">
    <property type="nucleotide sequence ID" value="NZ_AYZL01000018.1"/>
</dbReference>
<feature type="domain" description="Deoxynucleoside kinase" evidence="5">
    <location>
        <begin position="5"/>
        <end position="206"/>
    </location>
</feature>
<keyword evidence="6" id="KW-0808">Transferase</keyword>
<feature type="binding site" evidence="3">
    <location>
        <position position="44"/>
    </location>
    <ligand>
        <name>substrate</name>
    </ligand>
</feature>
<dbReference type="SUPFAM" id="SSF52540">
    <property type="entry name" value="P-loop containing nucleoside triphosphate hydrolases"/>
    <property type="match status" value="1"/>
</dbReference>
<dbReference type="PIRSF" id="PIRSF000705">
    <property type="entry name" value="DNK"/>
    <property type="match status" value="1"/>
</dbReference>
<keyword evidence="7" id="KW-1185">Reference proteome</keyword>
<feature type="binding site" evidence="4">
    <location>
        <begin position="8"/>
        <end position="16"/>
    </location>
    <ligand>
        <name>ATP</name>
        <dbReference type="ChEBI" id="CHEBI:30616"/>
    </ligand>
</feature>
<dbReference type="GO" id="GO:0005524">
    <property type="term" value="F:ATP binding"/>
    <property type="evidence" value="ECO:0007669"/>
    <property type="project" value="UniProtKB-KW"/>
</dbReference>
<proteinExistence type="inferred from homology"/>
<dbReference type="STRING" id="1423744.FC86_GL000460"/>
<feature type="binding site" evidence="3">
    <location>
        <position position="55"/>
    </location>
    <ligand>
        <name>substrate</name>
    </ligand>
</feature>
<dbReference type="InterPro" id="IPR027417">
    <property type="entry name" value="P-loop_NTPase"/>
</dbReference>
<evidence type="ECO:0000259" key="5">
    <source>
        <dbReference type="Pfam" id="PF01712"/>
    </source>
</evidence>
<feature type="binding site" evidence="4">
    <location>
        <begin position="140"/>
        <end position="144"/>
    </location>
    <ligand>
        <name>ATP</name>
        <dbReference type="ChEBI" id="CHEBI:30616"/>
    </ligand>
</feature>
<feature type="binding site" evidence="3">
    <location>
        <position position="32"/>
    </location>
    <ligand>
        <name>substrate</name>
    </ligand>
</feature>
<dbReference type="InterPro" id="IPR002624">
    <property type="entry name" value="DCK/DGK"/>
</dbReference>
<evidence type="ECO:0000256" key="2">
    <source>
        <dbReference type="PIRSR" id="PIRSR000705-1"/>
    </source>
</evidence>
<evidence type="ECO:0000313" key="7">
    <source>
        <dbReference type="Proteomes" id="UP000051378"/>
    </source>
</evidence>
<reference evidence="6 7" key="1">
    <citation type="journal article" date="2015" name="Genome Announc.">
        <title>Expanding the biotechnology potential of lactobacilli through comparative genomics of 213 strains and associated genera.</title>
        <authorList>
            <person name="Sun Z."/>
            <person name="Harris H.M."/>
            <person name="McCann A."/>
            <person name="Guo C."/>
            <person name="Argimon S."/>
            <person name="Zhang W."/>
            <person name="Yang X."/>
            <person name="Jeffery I.B."/>
            <person name="Cooney J.C."/>
            <person name="Kagawa T.F."/>
            <person name="Liu W."/>
            <person name="Song Y."/>
            <person name="Salvetti E."/>
            <person name="Wrobel A."/>
            <person name="Rasinkangas P."/>
            <person name="Parkhill J."/>
            <person name="Rea M.C."/>
            <person name="O'Sullivan O."/>
            <person name="Ritari J."/>
            <person name="Douillard F.P."/>
            <person name="Paul Ross R."/>
            <person name="Yang R."/>
            <person name="Briner A.E."/>
            <person name="Felis G.E."/>
            <person name="de Vos W.M."/>
            <person name="Barrangou R."/>
            <person name="Klaenhammer T.R."/>
            <person name="Caufield P.W."/>
            <person name="Cui Y."/>
            <person name="Zhang H."/>
            <person name="O'Toole P.W."/>
        </authorList>
    </citation>
    <scope>NUCLEOTIDE SEQUENCE [LARGE SCALE GENOMIC DNA]</scope>
    <source>
        <strain evidence="6 7">DSM 23037</strain>
    </source>
</reference>
<evidence type="ECO:0000256" key="4">
    <source>
        <dbReference type="PIRSR" id="PIRSR000705-3"/>
    </source>
</evidence>
<keyword evidence="4" id="KW-0067">ATP-binding</keyword>
<feature type="binding site" evidence="3">
    <location>
        <position position="79"/>
    </location>
    <ligand>
        <name>substrate</name>
    </ligand>
</feature>
<accession>A0A0R2DJ15</accession>